<proteinExistence type="predicted"/>
<evidence type="ECO:0000313" key="1">
    <source>
        <dbReference type="EMBL" id="EDO32943.1"/>
    </source>
</evidence>
<organism evidence="1 2">
    <name type="scientific">Nematostella vectensis</name>
    <name type="common">Starlet sea anemone</name>
    <dbReference type="NCBI Taxonomy" id="45351"/>
    <lineage>
        <taxon>Eukaryota</taxon>
        <taxon>Metazoa</taxon>
        <taxon>Cnidaria</taxon>
        <taxon>Anthozoa</taxon>
        <taxon>Hexacorallia</taxon>
        <taxon>Actiniaria</taxon>
        <taxon>Edwardsiidae</taxon>
        <taxon>Nematostella</taxon>
    </lineage>
</organism>
<dbReference type="EMBL" id="DS469798">
    <property type="protein sequence ID" value="EDO32943.1"/>
    <property type="molecule type" value="Genomic_DNA"/>
</dbReference>
<protein>
    <submittedName>
        <fullName evidence="1">Uncharacterized protein</fullName>
    </submittedName>
</protein>
<dbReference type="AlphaFoldDB" id="A7STL6"/>
<dbReference type="InterPro" id="IPR051436">
    <property type="entry name" value="Autophagy-related_EPG5"/>
</dbReference>
<dbReference type="Proteomes" id="UP000001593">
    <property type="component" value="Unassembled WGS sequence"/>
</dbReference>
<sequence>MSQSEAVFLLTTFTNMATSREAHDRDFIEAVTLEVYEVSFITNQTRDFSSKTGRDLLGTLCGFHPFIISVLLRKVSETIETVGKVCVYMFSGLPVHVWHPCSSDMDLIRSWLLKTDLTSPQHQLARYVLKNMNWGCDESGESSQLFLDRSWHRAVSVMLVEVSALRLPLRPGGIAHENFAADASFLQQVTQIATSSYNRLMQQNHEQTLYDWLWEVALQLRLHETDLPAPVMGFRQQTHPIDRTLEGKNT</sequence>
<dbReference type="STRING" id="45351.A7STL6"/>
<dbReference type="eggNOG" id="KOG3622">
    <property type="taxonomic scope" value="Eukaryota"/>
</dbReference>
<keyword evidence="2" id="KW-1185">Reference proteome</keyword>
<dbReference type="GO" id="GO:0006914">
    <property type="term" value="P:autophagy"/>
    <property type="evidence" value="ECO:0007669"/>
    <property type="project" value="UniProtKB-KW"/>
</dbReference>
<accession>A7STL6</accession>
<reference evidence="1 2" key="1">
    <citation type="journal article" date="2007" name="Science">
        <title>Sea anemone genome reveals ancestral eumetazoan gene repertoire and genomic organization.</title>
        <authorList>
            <person name="Putnam N.H."/>
            <person name="Srivastava M."/>
            <person name="Hellsten U."/>
            <person name="Dirks B."/>
            <person name="Chapman J."/>
            <person name="Salamov A."/>
            <person name="Terry A."/>
            <person name="Shapiro H."/>
            <person name="Lindquist E."/>
            <person name="Kapitonov V.V."/>
            <person name="Jurka J."/>
            <person name="Genikhovich G."/>
            <person name="Grigoriev I.V."/>
            <person name="Lucas S.M."/>
            <person name="Steele R.E."/>
            <person name="Finnerty J.R."/>
            <person name="Technau U."/>
            <person name="Martindale M.Q."/>
            <person name="Rokhsar D.S."/>
        </authorList>
    </citation>
    <scope>NUCLEOTIDE SEQUENCE [LARGE SCALE GENOMIC DNA]</scope>
    <source>
        <strain evidence="2">CH2 X CH6</strain>
    </source>
</reference>
<dbReference type="PhylomeDB" id="A7STL6"/>
<gene>
    <name evidence="1" type="ORF">NEMVEDRAFT_v1g217297</name>
</gene>
<dbReference type="PANTHER" id="PTHR31139">
    <property type="entry name" value="ECTOPIC P GRANULES PROTEIN 5 HOMOLOG"/>
    <property type="match status" value="1"/>
</dbReference>
<dbReference type="PANTHER" id="PTHR31139:SF4">
    <property type="entry name" value="ECTOPIC P GRANULES PROTEIN 5 HOMOLOG"/>
    <property type="match status" value="1"/>
</dbReference>
<dbReference type="KEGG" id="nve:5504111"/>
<name>A7STL6_NEMVE</name>
<dbReference type="HOGENOM" id="CLU_1112446_0_0_1"/>
<dbReference type="InParanoid" id="A7STL6"/>
<evidence type="ECO:0000313" key="2">
    <source>
        <dbReference type="Proteomes" id="UP000001593"/>
    </source>
</evidence>